<dbReference type="GO" id="GO:0034605">
    <property type="term" value="P:cellular response to heat"/>
    <property type="evidence" value="ECO:0007669"/>
    <property type="project" value="TreeGrafter"/>
</dbReference>
<keyword evidence="6" id="KW-0804">Transcription</keyword>
<dbReference type="GO" id="GO:0000978">
    <property type="term" value="F:RNA polymerase II cis-regulatory region sequence-specific DNA binding"/>
    <property type="evidence" value="ECO:0007669"/>
    <property type="project" value="TreeGrafter"/>
</dbReference>
<dbReference type="SMART" id="SM00415">
    <property type="entry name" value="HSF"/>
    <property type="match status" value="1"/>
</dbReference>
<dbReference type="PROSITE" id="PS00434">
    <property type="entry name" value="HSF_DOMAIN"/>
    <property type="match status" value="1"/>
</dbReference>
<keyword evidence="7" id="KW-0539">Nucleus</keyword>
<organism evidence="11 12">
    <name type="scientific">Cephalotus follicularis</name>
    <name type="common">Albany pitcher plant</name>
    <dbReference type="NCBI Taxonomy" id="3775"/>
    <lineage>
        <taxon>Eukaryota</taxon>
        <taxon>Viridiplantae</taxon>
        <taxon>Streptophyta</taxon>
        <taxon>Embryophyta</taxon>
        <taxon>Tracheophyta</taxon>
        <taxon>Spermatophyta</taxon>
        <taxon>Magnoliopsida</taxon>
        <taxon>eudicotyledons</taxon>
        <taxon>Gunneridae</taxon>
        <taxon>Pentapetalae</taxon>
        <taxon>rosids</taxon>
        <taxon>fabids</taxon>
        <taxon>Oxalidales</taxon>
        <taxon>Cephalotaceae</taxon>
        <taxon>Cephalotus</taxon>
    </lineage>
</organism>
<dbReference type="FunFam" id="1.10.10.10:FF:000057">
    <property type="entry name" value="Heat shock transcription factor 1"/>
    <property type="match status" value="1"/>
</dbReference>
<dbReference type="Gene3D" id="1.10.10.10">
    <property type="entry name" value="Winged helix-like DNA-binding domain superfamily/Winged helix DNA-binding domain"/>
    <property type="match status" value="1"/>
</dbReference>
<feature type="coiled-coil region" evidence="9">
    <location>
        <begin position="140"/>
        <end position="174"/>
    </location>
</feature>
<evidence type="ECO:0000256" key="7">
    <source>
        <dbReference type="ARBA" id="ARBA00023242"/>
    </source>
</evidence>
<dbReference type="OrthoDB" id="60033at2759"/>
<keyword evidence="12" id="KW-1185">Reference proteome</keyword>
<comment type="similarity">
    <text evidence="8">Belongs to the HSF family. Class A subfamily.</text>
</comment>
<dbReference type="GO" id="GO:0006357">
    <property type="term" value="P:regulation of transcription by RNA polymerase II"/>
    <property type="evidence" value="ECO:0007669"/>
    <property type="project" value="TreeGrafter"/>
</dbReference>
<sequence>MCKPYMDTPPQPMERLHDTCPPFLTKTYDFVNDSSTNHVVSWSIGNNSFVVWDSQTFATSLLPKYFKHNNFSSFVRQLNTYGFRKVDPDRWEFAHEGFLRGQRHLLKNITRKKAHQTQINSQQFPDSCIEIGSFGLDGEVERLKRDKQVLVVELVKLRHQHQNTKASLQVMEQRIRRGETKNQQMMSFMARAMQNPSFVQQLVQQKEMRKELEEAVTKRRKRQINQGASNVEVGELISQFGIGETSVKIGITKFEESDQLDQLAMDLLGMNESQENLEQEVTGKGKEHGSTDKNVDVGFWEELLNKDIEEEFGFDAEGEKEEDVMVKELGFLGCSPM</sequence>
<dbReference type="PANTHER" id="PTHR10015:SF334">
    <property type="entry name" value="HEAT STRESS TRANSCRIPTION FACTOR A-6B"/>
    <property type="match status" value="1"/>
</dbReference>
<evidence type="ECO:0000256" key="6">
    <source>
        <dbReference type="ARBA" id="ARBA00023163"/>
    </source>
</evidence>
<dbReference type="AlphaFoldDB" id="A0A1Q3APR1"/>
<reference evidence="12" key="1">
    <citation type="submission" date="2016-04" db="EMBL/GenBank/DDBJ databases">
        <title>Cephalotus genome sequencing.</title>
        <authorList>
            <person name="Fukushima K."/>
            <person name="Hasebe M."/>
            <person name="Fang X."/>
        </authorList>
    </citation>
    <scope>NUCLEOTIDE SEQUENCE [LARGE SCALE GENOMIC DNA]</scope>
    <source>
        <strain evidence="12">cv. St1</strain>
    </source>
</reference>
<keyword evidence="3" id="KW-0805">Transcription regulation</keyword>
<dbReference type="InterPro" id="IPR036390">
    <property type="entry name" value="WH_DNA-bd_sf"/>
</dbReference>
<dbReference type="Proteomes" id="UP000187406">
    <property type="component" value="Unassembled WGS sequence"/>
</dbReference>
<dbReference type="STRING" id="3775.A0A1Q3APR1"/>
<evidence type="ECO:0000313" key="12">
    <source>
        <dbReference type="Proteomes" id="UP000187406"/>
    </source>
</evidence>
<feature type="domain" description="HSF-type DNA-binding" evidence="10">
    <location>
        <begin position="62"/>
        <end position="86"/>
    </location>
</feature>
<evidence type="ECO:0000256" key="8">
    <source>
        <dbReference type="ARBA" id="ARBA00061350"/>
    </source>
</evidence>
<evidence type="ECO:0000313" key="11">
    <source>
        <dbReference type="EMBL" id="GAV57552.1"/>
    </source>
</evidence>
<keyword evidence="9" id="KW-0175">Coiled coil</keyword>
<dbReference type="InterPro" id="IPR000232">
    <property type="entry name" value="HSF_DNA-bd"/>
</dbReference>
<evidence type="ECO:0000256" key="3">
    <source>
        <dbReference type="ARBA" id="ARBA00023015"/>
    </source>
</evidence>
<evidence type="ECO:0000256" key="4">
    <source>
        <dbReference type="ARBA" id="ARBA00023016"/>
    </source>
</evidence>
<dbReference type="Pfam" id="PF00447">
    <property type="entry name" value="HSF_DNA-bind"/>
    <property type="match status" value="1"/>
</dbReference>
<keyword evidence="5" id="KW-0238">DNA-binding</keyword>
<evidence type="ECO:0000256" key="1">
    <source>
        <dbReference type="ARBA" id="ARBA00004123"/>
    </source>
</evidence>
<name>A0A1Q3APR1_CEPFO</name>
<dbReference type="PANTHER" id="PTHR10015">
    <property type="entry name" value="HEAT SHOCK TRANSCRIPTION FACTOR"/>
    <property type="match status" value="1"/>
</dbReference>
<keyword evidence="4" id="KW-0346">Stress response</keyword>
<keyword evidence="2" id="KW-0597">Phosphoprotein</keyword>
<dbReference type="GO" id="GO:0003700">
    <property type="term" value="F:DNA-binding transcription factor activity"/>
    <property type="evidence" value="ECO:0007669"/>
    <property type="project" value="InterPro"/>
</dbReference>
<dbReference type="SUPFAM" id="SSF46785">
    <property type="entry name" value="Winged helix' DNA-binding domain"/>
    <property type="match status" value="1"/>
</dbReference>
<comment type="subcellular location">
    <subcellularLocation>
        <location evidence="1">Nucleus</location>
    </subcellularLocation>
</comment>
<evidence type="ECO:0000256" key="5">
    <source>
        <dbReference type="ARBA" id="ARBA00023125"/>
    </source>
</evidence>
<dbReference type="InParanoid" id="A0A1Q3APR1"/>
<comment type="caution">
    <text evidence="11">The sequence shown here is derived from an EMBL/GenBank/DDBJ whole genome shotgun (WGS) entry which is preliminary data.</text>
</comment>
<dbReference type="InterPro" id="IPR036388">
    <property type="entry name" value="WH-like_DNA-bd_sf"/>
</dbReference>
<dbReference type="GO" id="GO:0005634">
    <property type="term" value="C:nucleus"/>
    <property type="evidence" value="ECO:0007669"/>
    <property type="project" value="UniProtKB-SubCell"/>
</dbReference>
<dbReference type="EMBL" id="BDDD01000035">
    <property type="protein sequence ID" value="GAV57552.1"/>
    <property type="molecule type" value="Genomic_DNA"/>
</dbReference>
<gene>
    <name evidence="11" type="ORF">CFOL_v3_01089</name>
</gene>
<accession>A0A1Q3APR1</accession>
<evidence type="ECO:0000259" key="10">
    <source>
        <dbReference type="PROSITE" id="PS00434"/>
    </source>
</evidence>
<proteinExistence type="inferred from homology"/>
<dbReference type="PRINTS" id="PR00056">
    <property type="entry name" value="HSFDOMAIN"/>
</dbReference>
<evidence type="ECO:0000256" key="2">
    <source>
        <dbReference type="ARBA" id="ARBA00022553"/>
    </source>
</evidence>
<evidence type="ECO:0000256" key="9">
    <source>
        <dbReference type="SAM" id="Coils"/>
    </source>
</evidence>
<protein>
    <submittedName>
        <fullName evidence="11">HSF_DNA-bind domain-containing protein</fullName>
    </submittedName>
</protein>